<dbReference type="EMBL" id="RXOF01000017">
    <property type="protein sequence ID" value="RTQ46055.1"/>
    <property type="molecule type" value="Genomic_DNA"/>
</dbReference>
<evidence type="ECO:0000256" key="4">
    <source>
        <dbReference type="SAM" id="SignalP"/>
    </source>
</evidence>
<dbReference type="Gene3D" id="2.130.10.130">
    <property type="entry name" value="Integrin alpha, N-terminal"/>
    <property type="match status" value="3"/>
</dbReference>
<evidence type="ECO:0000256" key="3">
    <source>
        <dbReference type="ARBA" id="ARBA00023180"/>
    </source>
</evidence>
<keyword evidence="6" id="KW-1185">Reference proteome</keyword>
<proteinExistence type="predicted"/>
<organism evidence="5 6">
    <name type="scientific">Hymenobacter gummosus</name>
    <dbReference type="NCBI Taxonomy" id="1776032"/>
    <lineage>
        <taxon>Bacteria</taxon>
        <taxon>Pseudomonadati</taxon>
        <taxon>Bacteroidota</taxon>
        <taxon>Cytophagia</taxon>
        <taxon>Cytophagales</taxon>
        <taxon>Hymenobacteraceae</taxon>
        <taxon>Hymenobacter</taxon>
    </lineage>
</organism>
<dbReference type="OrthoDB" id="868906at2"/>
<gene>
    <name evidence="5" type="ORF">EJV47_23160</name>
</gene>
<comment type="caution">
    <text evidence="5">The sequence shown here is derived from an EMBL/GenBank/DDBJ whole genome shotgun (WGS) entry which is preliminary data.</text>
</comment>
<keyword evidence="2" id="KW-0677">Repeat</keyword>
<dbReference type="InterPro" id="IPR026444">
    <property type="entry name" value="Secre_tail"/>
</dbReference>
<dbReference type="AlphaFoldDB" id="A0A3S0H1T0"/>
<name>A0A3S0H1T0_9BACT</name>
<accession>A0A3S0H1T0</accession>
<dbReference type="NCBIfam" id="TIGR04183">
    <property type="entry name" value="Por_Secre_tail"/>
    <property type="match status" value="1"/>
</dbReference>
<dbReference type="RefSeq" id="WP_126695591.1">
    <property type="nucleotide sequence ID" value="NZ_RXOF01000017.1"/>
</dbReference>
<protein>
    <submittedName>
        <fullName evidence="5">T9SS type A sorting domain-containing protein</fullName>
    </submittedName>
</protein>
<evidence type="ECO:0000313" key="5">
    <source>
        <dbReference type="EMBL" id="RTQ46055.1"/>
    </source>
</evidence>
<sequence>MENRIIPRFAYKWALYLLAGAPLTAPAQTVTSLLPARHAPAAPAATNVGATFAGTGNAAVRVFSQQAGGRKTGTETRTATSSTFDPAVNFRAGETVLACLVGTPRHVWQFTTATTGGTGTFGGGADLAVGPGPLNVAVGDVNGDGHLDALTLGAAPNLGDAEISVRLGDGTGRLATTLEFSVTRAGTELALGDVDNDGDLDLLVSCTLSGGSISVYRNNGTGSFSLFASAPVGQLPMALTLGDWNADGNLDAAVYNSSSGTMSTVLGLGDGNLANRVNFTVPFDVDDMQTGDVDGDGDLDLVLTAPGSRTLRVYFNQGSSFGSPVDTYLGNGVGITRFVLGDVDADGDLDLVGAENRAGGSGPSTVRICPNNGTGTFGLGRTVPMGTLPVAVALADVDADGDLDLLAGDGLVGGLRTGTVSVSLNNGTGTFAAPSSVGVGTTPGRLALADLDADGDVDLVTANSTDNTISVRLNGPLPVPALSATALSPAAHTLAPRPADLRVTFSGPLTPLAGEPLRLFSSGSGRRSGAATAAGNTLTFNPAVDLLVGDLLHATLTTSPRSAGGGPLARPWVWQFTAAATGGAGTFSGSDLTLPAPVGLLLPGDLDGDGDLDLLSTEASQTPMMPVYWNNGAGSFQAANSTVPNYGGVNGFSLLDVDADGDLDVLAWSSAAGYLLEVWRNNGRGVFSIGPTPGHVRLPANAGARDVAVGDVDGDGDLDVAVASMANRVAVRYNDGTGRFGGSTTFSLDYNGQFVALADVDADGDLDLIVTARDNFTVKMSIYTNDGDGNFNPVPRTPTLPTMPGCLVVGDVDGDQDVDLLISQEQLGAPSGLLLNDGQGNFTVGPQPAFSANSYRLKLADVDGDDDLDIVAPNPVVGGGISIGLNNGRGLFSPGSVVAPPPVPQPNPGQHYRGGQVITADFDGDGDIDLASTPTAIGAPNVLMIRLNQNRPLTARSAAAEQFQLYPNPAGAGAAWHLKLSPGTTGGTVQVGTVLGQPVRQQAFRGSTAEVSTTGLAAGTYLLRVMVAGQVPQVRRATLE</sequence>
<keyword evidence="1 4" id="KW-0732">Signal</keyword>
<dbReference type="SUPFAM" id="SSF69318">
    <property type="entry name" value="Integrin alpha N-terminal domain"/>
    <property type="match status" value="3"/>
</dbReference>
<reference evidence="5 6" key="1">
    <citation type="submission" date="2018-12" db="EMBL/GenBank/DDBJ databases">
        <title>Hymenobacter gummosus sp. nov., isolated from a spring.</title>
        <authorList>
            <person name="Nie L."/>
        </authorList>
    </citation>
    <scope>NUCLEOTIDE SEQUENCE [LARGE SCALE GENOMIC DNA]</scope>
    <source>
        <strain evidence="5 6">KCTC 52166</strain>
    </source>
</reference>
<keyword evidence="3" id="KW-0325">Glycoprotein</keyword>
<dbReference type="InterPro" id="IPR013519">
    <property type="entry name" value="Int_alpha_beta-p"/>
</dbReference>
<feature type="chain" id="PRO_5018715486" evidence="4">
    <location>
        <begin position="28"/>
        <end position="1040"/>
    </location>
</feature>
<dbReference type="PANTHER" id="PTHR46580:SF2">
    <property type="entry name" value="MAM DOMAIN-CONTAINING PROTEIN"/>
    <property type="match status" value="1"/>
</dbReference>
<dbReference type="Pfam" id="PF13517">
    <property type="entry name" value="FG-GAP_3"/>
    <property type="match status" value="5"/>
</dbReference>
<dbReference type="PANTHER" id="PTHR46580">
    <property type="entry name" value="SENSOR KINASE-RELATED"/>
    <property type="match status" value="1"/>
</dbReference>
<dbReference type="SMART" id="SM00191">
    <property type="entry name" value="Int_alpha"/>
    <property type="match status" value="4"/>
</dbReference>
<dbReference type="Proteomes" id="UP000282184">
    <property type="component" value="Unassembled WGS sequence"/>
</dbReference>
<evidence type="ECO:0000313" key="6">
    <source>
        <dbReference type="Proteomes" id="UP000282184"/>
    </source>
</evidence>
<feature type="signal peptide" evidence="4">
    <location>
        <begin position="1"/>
        <end position="27"/>
    </location>
</feature>
<dbReference type="InterPro" id="IPR028994">
    <property type="entry name" value="Integrin_alpha_N"/>
</dbReference>
<evidence type="ECO:0000256" key="1">
    <source>
        <dbReference type="ARBA" id="ARBA00022729"/>
    </source>
</evidence>
<evidence type="ECO:0000256" key="2">
    <source>
        <dbReference type="ARBA" id="ARBA00022737"/>
    </source>
</evidence>
<dbReference type="InterPro" id="IPR013517">
    <property type="entry name" value="FG-GAP"/>
</dbReference>